<dbReference type="InterPro" id="IPR036291">
    <property type="entry name" value="NAD(P)-bd_dom_sf"/>
</dbReference>
<comment type="caution">
    <text evidence="1">The sequence shown here is derived from an EMBL/GenBank/DDBJ whole genome shotgun (WGS) entry which is preliminary data.</text>
</comment>
<dbReference type="Pfam" id="PF13561">
    <property type="entry name" value="adh_short_C2"/>
    <property type="match status" value="1"/>
</dbReference>
<accession>A0ABS8P8I4</accession>
<protein>
    <submittedName>
        <fullName evidence="1">SDR family oxidoreductase</fullName>
    </submittedName>
</protein>
<reference evidence="1 2" key="1">
    <citation type="submission" date="2021-11" db="EMBL/GenBank/DDBJ databases">
        <title>Draft genome sequence of Actinomycetospora sp. SF1 isolated from the rhizosphere soil.</title>
        <authorList>
            <person name="Duangmal K."/>
            <person name="Chantavorakit T."/>
        </authorList>
    </citation>
    <scope>NUCLEOTIDE SEQUENCE [LARGE SCALE GENOMIC DNA]</scope>
    <source>
        <strain evidence="1 2">TBRC 5722</strain>
    </source>
</reference>
<gene>
    <name evidence="1" type="ORF">LQ327_09990</name>
</gene>
<evidence type="ECO:0000313" key="1">
    <source>
        <dbReference type="EMBL" id="MCD2193706.1"/>
    </source>
</evidence>
<dbReference type="Proteomes" id="UP001199469">
    <property type="component" value="Unassembled WGS sequence"/>
</dbReference>
<dbReference type="RefSeq" id="WP_230732244.1">
    <property type="nucleotide sequence ID" value="NZ_JAJNDB010000001.1"/>
</dbReference>
<organism evidence="1 2">
    <name type="scientific">Actinomycetospora endophytica</name>
    <dbReference type="NCBI Taxonomy" id="2291215"/>
    <lineage>
        <taxon>Bacteria</taxon>
        <taxon>Bacillati</taxon>
        <taxon>Actinomycetota</taxon>
        <taxon>Actinomycetes</taxon>
        <taxon>Pseudonocardiales</taxon>
        <taxon>Pseudonocardiaceae</taxon>
        <taxon>Actinomycetospora</taxon>
    </lineage>
</organism>
<name>A0ABS8P8I4_9PSEU</name>
<evidence type="ECO:0000313" key="2">
    <source>
        <dbReference type="Proteomes" id="UP001199469"/>
    </source>
</evidence>
<proteinExistence type="predicted"/>
<keyword evidence="2" id="KW-1185">Reference proteome</keyword>
<dbReference type="SUPFAM" id="SSF51735">
    <property type="entry name" value="NAD(P)-binding Rossmann-fold domains"/>
    <property type="match status" value="1"/>
</dbReference>
<dbReference type="InterPro" id="IPR002347">
    <property type="entry name" value="SDR_fam"/>
</dbReference>
<sequence>MGSIQREMPLPDATLAFAAAKAALTVYSKGLATEVGPRGVRVLTVSPGFIATPAAAGLAARLAAGLADHRIDGGTVRTI</sequence>
<dbReference type="EMBL" id="JAJNDB010000001">
    <property type="protein sequence ID" value="MCD2193706.1"/>
    <property type="molecule type" value="Genomic_DNA"/>
</dbReference>
<dbReference type="Gene3D" id="3.40.50.720">
    <property type="entry name" value="NAD(P)-binding Rossmann-like Domain"/>
    <property type="match status" value="1"/>
</dbReference>
<dbReference type="PRINTS" id="PR00081">
    <property type="entry name" value="GDHRDH"/>
</dbReference>